<keyword evidence="6 8" id="KW-1133">Transmembrane helix</keyword>
<feature type="transmembrane region" description="Helical" evidence="8">
    <location>
        <begin position="304"/>
        <end position="330"/>
    </location>
</feature>
<evidence type="ECO:0000313" key="9">
    <source>
        <dbReference type="EMBL" id="BCJ90973.1"/>
    </source>
</evidence>
<feature type="transmembrane region" description="Helical" evidence="8">
    <location>
        <begin position="267"/>
        <end position="284"/>
    </location>
</feature>
<feature type="transmembrane region" description="Helical" evidence="8">
    <location>
        <begin position="12"/>
        <end position="32"/>
    </location>
</feature>
<comment type="similarity">
    <text evidence="2">Belongs to the autoinducer-2 exporter (AI-2E) (TC 2.A.86) family.</text>
</comment>
<protein>
    <submittedName>
        <fullName evidence="9">AI-2E family transporter</fullName>
    </submittedName>
</protein>
<keyword evidence="7 8" id="KW-0472">Membrane</keyword>
<proteinExistence type="inferred from homology"/>
<dbReference type="RefSeq" id="WP_225873874.1">
    <property type="nucleotide sequence ID" value="NZ_AP023361.1"/>
</dbReference>
<sequence>MSGRLNTSKTARAEAATLALVCLAAIAVLFGLWAAASIMAPVMFALFTIAVVWPLQRILLQRLPNLLATAITVLVTIVAISALLSLMIWGFGRAAQWLFDNAARFQAFYAALSDWLESHDLYAASLFTEYFNIPWLIRLAQQVTGRFHGMLTFTFVTLIFVLLGLLEVRVVRRKLELMTGETARICLEACSDIAAKFQRYIVIRTAMSVATGFGVFALTSLFGIDLAVEWGVIAFALNYIPFLGPLVATLFPTLFTAAQFETWQMPLVMFIGLNLIQFTIGSYIEPRIAGARLAISPFLVLLAVFFWAFLWGIPGAFIGVPILIAFVTFLQHFPSTRPVGMLLAGEEKREKERSA</sequence>
<dbReference type="EMBL" id="AP023361">
    <property type="protein sequence ID" value="BCJ90973.1"/>
    <property type="molecule type" value="Genomic_DNA"/>
</dbReference>
<dbReference type="PANTHER" id="PTHR21716:SF53">
    <property type="entry name" value="PERMEASE PERM-RELATED"/>
    <property type="match status" value="1"/>
</dbReference>
<feature type="transmembrane region" description="Helical" evidence="8">
    <location>
        <begin position="67"/>
        <end position="91"/>
    </location>
</feature>
<accession>A0A6S6QIA6</accession>
<gene>
    <name evidence="9" type="ORF">IZ6_17080</name>
</gene>
<evidence type="ECO:0000313" key="10">
    <source>
        <dbReference type="Proteomes" id="UP000515317"/>
    </source>
</evidence>
<evidence type="ECO:0000256" key="3">
    <source>
        <dbReference type="ARBA" id="ARBA00022448"/>
    </source>
</evidence>
<name>A0A6S6QIA6_9HYPH</name>
<feature type="transmembrane region" description="Helical" evidence="8">
    <location>
        <begin position="201"/>
        <end position="224"/>
    </location>
</feature>
<evidence type="ECO:0000256" key="8">
    <source>
        <dbReference type="SAM" id="Phobius"/>
    </source>
</evidence>
<dbReference type="PANTHER" id="PTHR21716">
    <property type="entry name" value="TRANSMEMBRANE PROTEIN"/>
    <property type="match status" value="1"/>
</dbReference>
<evidence type="ECO:0000256" key="4">
    <source>
        <dbReference type="ARBA" id="ARBA00022475"/>
    </source>
</evidence>
<keyword evidence="5 8" id="KW-0812">Transmembrane</keyword>
<dbReference type="Pfam" id="PF01594">
    <property type="entry name" value="AI-2E_transport"/>
    <property type="match status" value="1"/>
</dbReference>
<evidence type="ECO:0000256" key="1">
    <source>
        <dbReference type="ARBA" id="ARBA00004651"/>
    </source>
</evidence>
<organism evidence="9 10">
    <name type="scientific">Terrihabitans soli</name>
    <dbReference type="NCBI Taxonomy" id="708113"/>
    <lineage>
        <taxon>Bacteria</taxon>
        <taxon>Pseudomonadati</taxon>
        <taxon>Pseudomonadota</taxon>
        <taxon>Alphaproteobacteria</taxon>
        <taxon>Hyphomicrobiales</taxon>
        <taxon>Terrihabitans</taxon>
    </lineage>
</organism>
<dbReference type="Proteomes" id="UP000515317">
    <property type="component" value="Chromosome"/>
</dbReference>
<feature type="transmembrane region" description="Helical" evidence="8">
    <location>
        <begin position="230"/>
        <end position="255"/>
    </location>
</feature>
<dbReference type="GO" id="GO:0055085">
    <property type="term" value="P:transmembrane transport"/>
    <property type="evidence" value="ECO:0007669"/>
    <property type="project" value="TreeGrafter"/>
</dbReference>
<dbReference type="AlphaFoldDB" id="A0A6S6QIA6"/>
<feature type="transmembrane region" description="Helical" evidence="8">
    <location>
        <begin position="38"/>
        <end position="55"/>
    </location>
</feature>
<dbReference type="KEGG" id="tso:IZ6_17080"/>
<keyword evidence="4" id="KW-1003">Cell membrane</keyword>
<comment type="subcellular location">
    <subcellularLocation>
        <location evidence="1">Cell membrane</location>
        <topology evidence="1">Multi-pass membrane protein</topology>
    </subcellularLocation>
</comment>
<evidence type="ECO:0000256" key="2">
    <source>
        <dbReference type="ARBA" id="ARBA00009773"/>
    </source>
</evidence>
<feature type="transmembrane region" description="Helical" evidence="8">
    <location>
        <begin position="147"/>
        <end position="168"/>
    </location>
</feature>
<dbReference type="InterPro" id="IPR002549">
    <property type="entry name" value="AI-2E-like"/>
</dbReference>
<evidence type="ECO:0000256" key="6">
    <source>
        <dbReference type="ARBA" id="ARBA00022989"/>
    </source>
</evidence>
<reference evidence="9 10" key="1">
    <citation type="submission" date="2020-08" db="EMBL/GenBank/DDBJ databases">
        <title>Genome sequence of Rhizobiales bacterium strain IZ6.</title>
        <authorList>
            <person name="Nakai R."/>
            <person name="Naganuma T."/>
        </authorList>
    </citation>
    <scope>NUCLEOTIDE SEQUENCE [LARGE SCALE GENOMIC DNA]</scope>
    <source>
        <strain evidence="9 10">IZ6</strain>
    </source>
</reference>
<evidence type="ECO:0000256" key="7">
    <source>
        <dbReference type="ARBA" id="ARBA00023136"/>
    </source>
</evidence>
<keyword evidence="10" id="KW-1185">Reference proteome</keyword>
<evidence type="ECO:0000256" key="5">
    <source>
        <dbReference type="ARBA" id="ARBA00022692"/>
    </source>
</evidence>
<keyword evidence="3" id="KW-0813">Transport</keyword>
<dbReference type="GO" id="GO:0005886">
    <property type="term" value="C:plasma membrane"/>
    <property type="evidence" value="ECO:0007669"/>
    <property type="project" value="UniProtKB-SubCell"/>
</dbReference>